<evidence type="ECO:0000313" key="1">
    <source>
        <dbReference type="EMBL" id="GAI62584.1"/>
    </source>
</evidence>
<protein>
    <submittedName>
        <fullName evidence="1">Uncharacterized protein</fullName>
    </submittedName>
</protein>
<name>X1S478_9ZZZZ</name>
<proteinExistence type="predicted"/>
<gene>
    <name evidence="1" type="ORF">S06H3_66994</name>
</gene>
<dbReference type="EMBL" id="BARV01046044">
    <property type="protein sequence ID" value="GAI62584.1"/>
    <property type="molecule type" value="Genomic_DNA"/>
</dbReference>
<feature type="non-terminal residue" evidence="1">
    <location>
        <position position="1"/>
    </location>
</feature>
<accession>X1S478</accession>
<dbReference type="AlphaFoldDB" id="X1S478"/>
<reference evidence="1" key="1">
    <citation type="journal article" date="2014" name="Front. Microbiol.">
        <title>High frequency of phylogenetically diverse reductive dehalogenase-homologous genes in deep subseafloor sedimentary metagenomes.</title>
        <authorList>
            <person name="Kawai M."/>
            <person name="Futagami T."/>
            <person name="Toyoda A."/>
            <person name="Takaki Y."/>
            <person name="Nishi S."/>
            <person name="Hori S."/>
            <person name="Arai W."/>
            <person name="Tsubouchi T."/>
            <person name="Morono Y."/>
            <person name="Uchiyama I."/>
            <person name="Ito T."/>
            <person name="Fujiyama A."/>
            <person name="Inagaki F."/>
            <person name="Takami H."/>
        </authorList>
    </citation>
    <scope>NUCLEOTIDE SEQUENCE</scope>
    <source>
        <strain evidence="1">Expedition CK06-06</strain>
    </source>
</reference>
<comment type="caution">
    <text evidence="1">The sequence shown here is derived from an EMBL/GenBank/DDBJ whole genome shotgun (WGS) entry which is preliminary data.</text>
</comment>
<organism evidence="1">
    <name type="scientific">marine sediment metagenome</name>
    <dbReference type="NCBI Taxonomy" id="412755"/>
    <lineage>
        <taxon>unclassified sequences</taxon>
        <taxon>metagenomes</taxon>
        <taxon>ecological metagenomes</taxon>
    </lineage>
</organism>
<sequence>VYARLRHPIVEERLIKLAAYAETFPLNQVLWGERRLGV</sequence>
<feature type="non-terminal residue" evidence="1">
    <location>
        <position position="38"/>
    </location>
</feature>